<evidence type="ECO:0000259" key="1">
    <source>
        <dbReference type="SMART" id="SM00256"/>
    </source>
</evidence>
<gene>
    <name evidence="2" type="ORF">X975_24539</name>
</gene>
<dbReference type="OMA" id="SSARWCE"/>
<feature type="non-terminal residue" evidence="2">
    <location>
        <position position="388"/>
    </location>
</feature>
<dbReference type="Pfam" id="PF12937">
    <property type="entry name" value="F-box-like"/>
    <property type="match status" value="1"/>
</dbReference>
<dbReference type="OrthoDB" id="6417436at2759"/>
<evidence type="ECO:0000313" key="2">
    <source>
        <dbReference type="EMBL" id="KFM60168.1"/>
    </source>
</evidence>
<reference evidence="2 3" key="1">
    <citation type="submission" date="2013-11" db="EMBL/GenBank/DDBJ databases">
        <title>Genome sequencing of Stegodyphus mimosarum.</title>
        <authorList>
            <person name="Bechsgaard J."/>
        </authorList>
    </citation>
    <scope>NUCLEOTIDE SEQUENCE [LARGE SCALE GENOMIC DNA]</scope>
</reference>
<dbReference type="InterPro" id="IPR036047">
    <property type="entry name" value="F-box-like_dom_sf"/>
</dbReference>
<feature type="domain" description="F-box" evidence="1">
    <location>
        <begin position="10"/>
        <end position="51"/>
    </location>
</feature>
<organism evidence="2 3">
    <name type="scientific">Stegodyphus mimosarum</name>
    <name type="common">African social velvet spider</name>
    <dbReference type="NCBI Taxonomy" id="407821"/>
    <lineage>
        <taxon>Eukaryota</taxon>
        <taxon>Metazoa</taxon>
        <taxon>Ecdysozoa</taxon>
        <taxon>Arthropoda</taxon>
        <taxon>Chelicerata</taxon>
        <taxon>Arachnida</taxon>
        <taxon>Araneae</taxon>
        <taxon>Araneomorphae</taxon>
        <taxon>Entelegynae</taxon>
        <taxon>Eresoidea</taxon>
        <taxon>Eresidae</taxon>
        <taxon>Stegodyphus</taxon>
    </lineage>
</organism>
<proteinExistence type="predicted"/>
<dbReference type="Gene3D" id="1.20.1280.50">
    <property type="match status" value="1"/>
</dbReference>
<evidence type="ECO:0000313" key="3">
    <source>
        <dbReference type="Proteomes" id="UP000054359"/>
    </source>
</evidence>
<name>A0A087T4X9_STEMI</name>
<dbReference type="Proteomes" id="UP000054359">
    <property type="component" value="Unassembled WGS sequence"/>
</dbReference>
<dbReference type="EMBL" id="KK113427">
    <property type="protein sequence ID" value="KFM60168.1"/>
    <property type="molecule type" value="Genomic_DNA"/>
</dbReference>
<accession>A0A087T4X9</accession>
<dbReference type="SUPFAM" id="SSF81383">
    <property type="entry name" value="F-box domain"/>
    <property type="match status" value="1"/>
</dbReference>
<dbReference type="AlphaFoldDB" id="A0A087T4X9"/>
<sequence length="388" mass="44721">MASEYNLLQLPDLVLHKICSYIICPFDLLNFGNTCSRLRNVSSAQSLWWNLTLEWCKGLWLFIKDAPKPDNPREWLLSLINQYGVKSTSTKFECIFSTGEKWERIDSRKFRFLFGLLRLVYNLEKRDHPAILFEKWLYDIGLYRRTGALADYASEDHQFSVDCILQLSSLGQAVEHDLRRRKQPYKDPASYIKLVATTETNWMTLFPSGPHGSICPLLMDPLINCITYEKSGLLGLTVGLSLVLENYLKLHCKFSSNVTVSKVNDMITSFCTLFLEEVVNCLPEMQSRLESLSLRSAVLILMEENLLFTGHLQDVLNQYECKYSCNDIFHDFANFLKRYEGLDFIIDEVRMRLRKAMIDEISIVLFPSGTESSFTTRINLTDSDLIGG</sequence>
<dbReference type="SMART" id="SM00256">
    <property type="entry name" value="FBOX"/>
    <property type="match status" value="1"/>
</dbReference>
<protein>
    <recommendedName>
        <fullName evidence="1">F-box domain-containing protein</fullName>
    </recommendedName>
</protein>
<keyword evidence="3" id="KW-1185">Reference proteome</keyword>
<dbReference type="InterPro" id="IPR001810">
    <property type="entry name" value="F-box_dom"/>
</dbReference>